<accession>A0ABQ7FZH9</accession>
<keyword evidence="2" id="KW-1185">Reference proteome</keyword>
<dbReference type="EMBL" id="MU070432">
    <property type="protein sequence ID" value="KAF5827757.1"/>
    <property type="molecule type" value="Genomic_DNA"/>
</dbReference>
<sequence>MQNWVLSNLYYCSRDCDGIWFHVIALKEFVFPCLLKDTEKGQDVFLGKLWKACMNMFLSLSSLLGGLAPAFG</sequence>
<comment type="caution">
    <text evidence="1">The sequence shown here is derived from an EMBL/GenBank/DDBJ whole genome shotgun (WGS) entry which is preliminary data.</text>
</comment>
<name>A0ABQ7FZH9_DUNSA</name>
<protein>
    <submittedName>
        <fullName evidence="1">Uncharacterized protein</fullName>
    </submittedName>
</protein>
<dbReference type="Proteomes" id="UP000815325">
    <property type="component" value="Unassembled WGS sequence"/>
</dbReference>
<proteinExistence type="predicted"/>
<evidence type="ECO:0000313" key="2">
    <source>
        <dbReference type="Proteomes" id="UP000815325"/>
    </source>
</evidence>
<reference evidence="1" key="1">
    <citation type="submission" date="2017-08" db="EMBL/GenBank/DDBJ databases">
        <authorList>
            <person name="Polle J.E."/>
            <person name="Barry K."/>
            <person name="Cushman J."/>
            <person name="Schmutz J."/>
            <person name="Tran D."/>
            <person name="Hathwaick L.T."/>
            <person name="Yim W.C."/>
            <person name="Jenkins J."/>
            <person name="Mckie-Krisberg Z.M."/>
            <person name="Prochnik S."/>
            <person name="Lindquist E."/>
            <person name="Dockter R.B."/>
            <person name="Adam C."/>
            <person name="Molina H."/>
            <person name="Bunkerborg J."/>
            <person name="Jin E."/>
            <person name="Buchheim M."/>
            <person name="Magnuson J."/>
        </authorList>
    </citation>
    <scope>NUCLEOTIDE SEQUENCE</scope>
    <source>
        <strain evidence="1">CCAP 19/18</strain>
    </source>
</reference>
<organism evidence="1 2">
    <name type="scientific">Dunaliella salina</name>
    <name type="common">Green alga</name>
    <name type="synonym">Protococcus salinus</name>
    <dbReference type="NCBI Taxonomy" id="3046"/>
    <lineage>
        <taxon>Eukaryota</taxon>
        <taxon>Viridiplantae</taxon>
        <taxon>Chlorophyta</taxon>
        <taxon>core chlorophytes</taxon>
        <taxon>Chlorophyceae</taxon>
        <taxon>CS clade</taxon>
        <taxon>Chlamydomonadales</taxon>
        <taxon>Dunaliellaceae</taxon>
        <taxon>Dunaliella</taxon>
    </lineage>
</organism>
<evidence type="ECO:0000313" key="1">
    <source>
        <dbReference type="EMBL" id="KAF5827757.1"/>
    </source>
</evidence>
<gene>
    <name evidence="1" type="ORF">DUNSADRAFT_18791</name>
</gene>